<dbReference type="InterPro" id="IPR014014">
    <property type="entry name" value="RNA_helicase_DEAD_Q_motif"/>
</dbReference>
<dbReference type="SMART" id="SM00487">
    <property type="entry name" value="DEXDc"/>
    <property type="match status" value="1"/>
</dbReference>
<dbReference type="eggNOG" id="COG0513">
    <property type="taxonomic scope" value="Bacteria"/>
</dbReference>
<dbReference type="PROSITE" id="PS00039">
    <property type="entry name" value="DEAD_ATP_HELICASE"/>
    <property type="match status" value="1"/>
</dbReference>
<keyword evidence="1 7" id="KW-0547">Nucleotide-binding</keyword>
<dbReference type="InterPro" id="IPR001650">
    <property type="entry name" value="Helicase_C-like"/>
</dbReference>
<dbReference type="GO" id="GO:0016787">
    <property type="term" value="F:hydrolase activity"/>
    <property type="evidence" value="ECO:0007669"/>
    <property type="project" value="UniProtKB-KW"/>
</dbReference>
<dbReference type="KEGG" id="tcm:HL41_03730"/>
<evidence type="ECO:0000259" key="9">
    <source>
        <dbReference type="PROSITE" id="PS51194"/>
    </source>
</evidence>
<dbReference type="AlphaFoldDB" id="A0A075WU86"/>
<keyword evidence="4 7" id="KW-0067">ATP-binding</keyword>
<dbReference type="RefSeq" id="WP_038060342.1">
    <property type="nucleotide sequence ID" value="NZ_CP008796.1"/>
</dbReference>
<dbReference type="PaxDb" id="289377-HL41_03730"/>
<feature type="domain" description="Helicase ATP-binding" evidence="8">
    <location>
        <begin position="33"/>
        <end position="204"/>
    </location>
</feature>
<feature type="domain" description="DEAD-box RNA helicase Q" evidence="10">
    <location>
        <begin position="2"/>
        <end position="30"/>
    </location>
</feature>
<dbReference type="Proteomes" id="UP000028481">
    <property type="component" value="Chromosome"/>
</dbReference>
<name>A0A075WU86_9BACT</name>
<feature type="short sequence motif" description="Q motif" evidence="6">
    <location>
        <begin position="2"/>
        <end position="30"/>
    </location>
</feature>
<reference evidence="11 12" key="1">
    <citation type="journal article" date="2015" name="Genome Announc.">
        <title>Genome Sequence of a Sulfate-Reducing Thermophilic Bacterium, Thermodesulfobacterium commune DSM 2178T (Phylum Thermodesulfobacteria).</title>
        <authorList>
            <person name="Bhatnagar S."/>
            <person name="Badger J.H."/>
            <person name="Madupu R."/>
            <person name="Khouri H.M."/>
            <person name="O'Connor E.M."/>
            <person name="Robb F.T."/>
            <person name="Ward N.L."/>
            <person name="Eisen J.A."/>
        </authorList>
    </citation>
    <scope>NUCLEOTIDE SEQUENCE [LARGE SCALE GENOMIC DNA]</scope>
    <source>
        <strain evidence="11 12">DSM 2178</strain>
    </source>
</reference>
<evidence type="ECO:0000259" key="10">
    <source>
        <dbReference type="PROSITE" id="PS51195"/>
    </source>
</evidence>
<dbReference type="CDD" id="cd18787">
    <property type="entry name" value="SF2_C_DEAD"/>
    <property type="match status" value="1"/>
</dbReference>
<dbReference type="PROSITE" id="PS51194">
    <property type="entry name" value="HELICASE_CTER"/>
    <property type="match status" value="1"/>
</dbReference>
<dbReference type="InterPro" id="IPR014001">
    <property type="entry name" value="Helicase_ATP-bd"/>
</dbReference>
<keyword evidence="2 7" id="KW-0378">Hydrolase</keyword>
<dbReference type="InterPro" id="IPR044742">
    <property type="entry name" value="DEAD/DEAH_RhlB"/>
</dbReference>
<dbReference type="InterPro" id="IPR011545">
    <property type="entry name" value="DEAD/DEAH_box_helicase_dom"/>
</dbReference>
<dbReference type="GO" id="GO:0003724">
    <property type="term" value="F:RNA helicase activity"/>
    <property type="evidence" value="ECO:0007669"/>
    <property type="project" value="InterPro"/>
</dbReference>
<dbReference type="SMART" id="SM00490">
    <property type="entry name" value="HELICc"/>
    <property type="match status" value="1"/>
</dbReference>
<sequence length="370" mass="41878">MLTFQSFNLSKKTLEALDIMGYKDPTDIQKKAIPFILAGEDLVGQAQTGTGKTAAFGIPIVEKVEFKKKELQALILVPTRELAIQVSEEIRNIGKNKRIFVLTFYGGKPLKKQIELLQKRVGKVLVGTPGRIKDLINRGYLKLDGIKMLVLDEADRMLDMGFIDDIDYIISQTPKERQTLLFSATLPKEILILAEKYLRDGYKTIKIKPEEITLKQITQEVYKVPSHMKFEKLTAILSIWQEPKIIIFVQTKLEAEELAKALREEGYSVKAIHGDYPQKKREMVMRGFKAGEFKILVATDVASRGLDIKDVGLVINYGLPKDAESYIHRIGRTGRAGQTGTAISLMSRSEEKFLRNIMFKTKVKPMVKSI</sequence>
<dbReference type="SUPFAM" id="SSF52540">
    <property type="entry name" value="P-loop containing nucleoside triphosphate hydrolases"/>
    <property type="match status" value="1"/>
</dbReference>
<dbReference type="Gene3D" id="3.40.50.300">
    <property type="entry name" value="P-loop containing nucleotide triphosphate hydrolases"/>
    <property type="match status" value="2"/>
</dbReference>
<evidence type="ECO:0000256" key="1">
    <source>
        <dbReference type="ARBA" id="ARBA00022741"/>
    </source>
</evidence>
<dbReference type="PROSITE" id="PS51192">
    <property type="entry name" value="HELICASE_ATP_BIND_1"/>
    <property type="match status" value="1"/>
</dbReference>
<dbReference type="InterPro" id="IPR000629">
    <property type="entry name" value="RNA-helicase_DEAD-box_CS"/>
</dbReference>
<dbReference type="Pfam" id="PF00271">
    <property type="entry name" value="Helicase_C"/>
    <property type="match status" value="1"/>
</dbReference>
<evidence type="ECO:0000256" key="6">
    <source>
        <dbReference type="PROSITE-ProRule" id="PRU00552"/>
    </source>
</evidence>
<organism evidence="11 12">
    <name type="scientific">Thermodesulfobacterium commune DSM 2178</name>
    <dbReference type="NCBI Taxonomy" id="289377"/>
    <lineage>
        <taxon>Bacteria</taxon>
        <taxon>Pseudomonadati</taxon>
        <taxon>Thermodesulfobacteriota</taxon>
        <taxon>Thermodesulfobacteria</taxon>
        <taxon>Thermodesulfobacteriales</taxon>
        <taxon>Thermodesulfobacteriaceae</taxon>
        <taxon>Thermodesulfobacterium</taxon>
    </lineage>
</organism>
<dbReference type="HOGENOM" id="CLU_003041_1_0_0"/>
<evidence type="ECO:0000256" key="7">
    <source>
        <dbReference type="RuleBase" id="RU000492"/>
    </source>
</evidence>
<dbReference type="InterPro" id="IPR050079">
    <property type="entry name" value="DEAD_box_RNA_helicase"/>
</dbReference>
<dbReference type="GO" id="GO:0005524">
    <property type="term" value="F:ATP binding"/>
    <property type="evidence" value="ECO:0007669"/>
    <property type="project" value="UniProtKB-KW"/>
</dbReference>
<dbReference type="STRING" id="289377.HL41_03730"/>
<proteinExistence type="inferred from homology"/>
<dbReference type="CDD" id="cd00268">
    <property type="entry name" value="DEADc"/>
    <property type="match status" value="1"/>
</dbReference>
<evidence type="ECO:0000313" key="11">
    <source>
        <dbReference type="EMBL" id="AIH03958.1"/>
    </source>
</evidence>
<comment type="similarity">
    <text evidence="5 7">Belongs to the DEAD box helicase family.</text>
</comment>
<dbReference type="InterPro" id="IPR027417">
    <property type="entry name" value="P-loop_NTPase"/>
</dbReference>
<dbReference type="GO" id="GO:0005829">
    <property type="term" value="C:cytosol"/>
    <property type="evidence" value="ECO:0007669"/>
    <property type="project" value="TreeGrafter"/>
</dbReference>
<gene>
    <name evidence="11" type="ORF">HL41_03730</name>
</gene>
<protein>
    <submittedName>
        <fullName evidence="11">RNA helicase</fullName>
    </submittedName>
</protein>
<dbReference type="EMBL" id="CP008796">
    <property type="protein sequence ID" value="AIH03958.1"/>
    <property type="molecule type" value="Genomic_DNA"/>
</dbReference>
<keyword evidence="3 7" id="KW-0347">Helicase</keyword>
<keyword evidence="12" id="KW-1185">Reference proteome</keyword>
<dbReference type="PANTHER" id="PTHR47959:SF13">
    <property type="entry name" value="ATP-DEPENDENT RNA HELICASE RHLE"/>
    <property type="match status" value="1"/>
</dbReference>
<evidence type="ECO:0000256" key="2">
    <source>
        <dbReference type="ARBA" id="ARBA00022801"/>
    </source>
</evidence>
<dbReference type="PANTHER" id="PTHR47959">
    <property type="entry name" value="ATP-DEPENDENT RNA HELICASE RHLE-RELATED"/>
    <property type="match status" value="1"/>
</dbReference>
<evidence type="ECO:0000256" key="5">
    <source>
        <dbReference type="ARBA" id="ARBA00038437"/>
    </source>
</evidence>
<evidence type="ECO:0000256" key="4">
    <source>
        <dbReference type="ARBA" id="ARBA00022840"/>
    </source>
</evidence>
<evidence type="ECO:0000313" key="12">
    <source>
        <dbReference type="Proteomes" id="UP000028481"/>
    </source>
</evidence>
<accession>A0A075WU86</accession>
<dbReference type="PROSITE" id="PS51195">
    <property type="entry name" value="Q_MOTIF"/>
    <property type="match status" value="1"/>
</dbReference>
<dbReference type="GO" id="GO:0003676">
    <property type="term" value="F:nucleic acid binding"/>
    <property type="evidence" value="ECO:0007669"/>
    <property type="project" value="InterPro"/>
</dbReference>
<feature type="domain" description="Helicase C-terminal" evidence="9">
    <location>
        <begin position="232"/>
        <end position="370"/>
    </location>
</feature>
<dbReference type="Pfam" id="PF00270">
    <property type="entry name" value="DEAD"/>
    <property type="match status" value="1"/>
</dbReference>
<evidence type="ECO:0000256" key="3">
    <source>
        <dbReference type="ARBA" id="ARBA00022806"/>
    </source>
</evidence>
<dbReference type="OrthoDB" id="9805696at2"/>
<evidence type="ECO:0000259" key="8">
    <source>
        <dbReference type="PROSITE" id="PS51192"/>
    </source>
</evidence>